<evidence type="ECO:0000313" key="1">
    <source>
        <dbReference type="EMBL" id="SON55822.1"/>
    </source>
</evidence>
<dbReference type="AlphaFoldDB" id="A0A2C9D663"/>
<dbReference type="EMBL" id="LT960614">
    <property type="protein sequence ID" value="SON55822.1"/>
    <property type="molecule type" value="Genomic_DNA"/>
</dbReference>
<dbReference type="OrthoDB" id="5830125at2"/>
<protein>
    <submittedName>
        <fullName evidence="1">Uncharacterized protein</fullName>
    </submittedName>
</protein>
<evidence type="ECO:0000313" key="2">
    <source>
        <dbReference type="Proteomes" id="UP000223606"/>
    </source>
</evidence>
<keyword evidence="2" id="KW-1185">Reference proteome</keyword>
<organism evidence="1 2">
    <name type="scientific">Hartmannibacter diazotrophicus</name>
    <dbReference type="NCBI Taxonomy" id="1482074"/>
    <lineage>
        <taxon>Bacteria</taxon>
        <taxon>Pseudomonadati</taxon>
        <taxon>Pseudomonadota</taxon>
        <taxon>Alphaproteobacteria</taxon>
        <taxon>Hyphomicrobiales</taxon>
        <taxon>Pleomorphomonadaceae</taxon>
        <taxon>Hartmannibacter</taxon>
    </lineage>
</organism>
<name>A0A2C9D663_9HYPH</name>
<accession>A0A2C9D663</accession>
<dbReference type="RefSeq" id="WP_099556281.1">
    <property type="nucleotide sequence ID" value="NZ_LT960614.1"/>
</dbReference>
<dbReference type="Proteomes" id="UP000223606">
    <property type="component" value="Chromosome 1"/>
</dbReference>
<gene>
    <name evidence="1" type="ORF">HDIA_2281</name>
</gene>
<sequence>MTTAADSLNNAASQLALVIAAYQQVTDAVQERLDALADWQIADPITVTIGVDYATIQEAWDAFKFKQLNADVIIQVPDGIHPINPLLMADAPFGSRIRILGNIANAAACTLQYTGGAADYIVSVERCALEFSGFTIDGDDPEAILTGLRIVGGFVTSQPGSIRVNGVASGISGQGGAWYSGGQPEITGCQIGIAAYDSARVECPEATIVGLGKTWLGSNGTARSYGLYSIRSGTVIAPKSTIDAAYFGMQAIRAGAMFVSGTALDDCDTAITADRAGNIYAGPATDGTPTTVTNVNSGFVASINGTIEAQSAVVDGAITGFVASGNGSIVAAGATAKNCSSYGYSAVRNGYIAAQDTNANNAGNAVNYNLANDTPGATGGLITYS</sequence>
<reference evidence="2" key="1">
    <citation type="submission" date="2017-09" db="EMBL/GenBank/DDBJ databases">
        <title>Genome sequence of Nannocystis excedens DSM 71.</title>
        <authorList>
            <person name="Blom J."/>
        </authorList>
    </citation>
    <scope>NUCLEOTIDE SEQUENCE [LARGE SCALE GENOMIC DNA]</scope>
    <source>
        <strain evidence="2">type strain: E19</strain>
    </source>
</reference>
<proteinExistence type="predicted"/>
<dbReference type="KEGG" id="hdi:HDIA_2281"/>